<reference evidence="2 3" key="1">
    <citation type="submission" date="2019-05" db="EMBL/GenBank/DDBJ databases">
        <title>Mikania micrantha, genome provides insights into the molecular mechanism of rapid growth.</title>
        <authorList>
            <person name="Liu B."/>
        </authorList>
    </citation>
    <scope>NUCLEOTIDE SEQUENCE [LARGE SCALE GENOMIC DNA]</scope>
    <source>
        <strain evidence="2">NLD-2019</strain>
        <tissue evidence="2">Leaf</tissue>
    </source>
</reference>
<comment type="caution">
    <text evidence="2">The sequence shown here is derived from an EMBL/GenBank/DDBJ whole genome shotgun (WGS) entry which is preliminary data.</text>
</comment>
<feature type="compositionally biased region" description="Basic and acidic residues" evidence="1">
    <location>
        <begin position="98"/>
        <end position="107"/>
    </location>
</feature>
<protein>
    <submittedName>
        <fullName evidence="2">Uncharacterized protein</fullName>
    </submittedName>
</protein>
<feature type="region of interest" description="Disordered" evidence="1">
    <location>
        <begin position="47"/>
        <end position="134"/>
    </location>
</feature>
<accession>A0A5N6PQ45</accession>
<evidence type="ECO:0000313" key="2">
    <source>
        <dbReference type="EMBL" id="KAD6796054.1"/>
    </source>
</evidence>
<feature type="compositionally biased region" description="Basic and acidic residues" evidence="1">
    <location>
        <begin position="47"/>
        <end position="62"/>
    </location>
</feature>
<name>A0A5N6PQ45_9ASTR</name>
<evidence type="ECO:0000256" key="1">
    <source>
        <dbReference type="SAM" id="MobiDB-lite"/>
    </source>
</evidence>
<dbReference type="EMBL" id="SZYD01000003">
    <property type="protein sequence ID" value="KAD6796054.1"/>
    <property type="molecule type" value="Genomic_DNA"/>
</dbReference>
<gene>
    <name evidence="2" type="ORF">E3N88_06950</name>
</gene>
<dbReference type="AlphaFoldDB" id="A0A5N6PQ45"/>
<proteinExistence type="predicted"/>
<dbReference type="Proteomes" id="UP000326396">
    <property type="component" value="Linkage Group LG11"/>
</dbReference>
<keyword evidence="3" id="KW-1185">Reference proteome</keyword>
<sequence>MRRNRWRRSVDEGELKWLPELVSNERKNTSSNPKGLVDYQNQITKDHQRKDRTVFKSKDKNSKNISAKGLKPHSNNQITIEGKEEGIAGNWKHSSHGGHLEIFDRKAPSPPDLSQRKAGSVAKREARWRTRRKR</sequence>
<organism evidence="2 3">
    <name type="scientific">Mikania micrantha</name>
    <name type="common">bitter vine</name>
    <dbReference type="NCBI Taxonomy" id="192012"/>
    <lineage>
        <taxon>Eukaryota</taxon>
        <taxon>Viridiplantae</taxon>
        <taxon>Streptophyta</taxon>
        <taxon>Embryophyta</taxon>
        <taxon>Tracheophyta</taxon>
        <taxon>Spermatophyta</taxon>
        <taxon>Magnoliopsida</taxon>
        <taxon>eudicotyledons</taxon>
        <taxon>Gunneridae</taxon>
        <taxon>Pentapetalae</taxon>
        <taxon>asterids</taxon>
        <taxon>campanulids</taxon>
        <taxon>Asterales</taxon>
        <taxon>Asteraceae</taxon>
        <taxon>Asteroideae</taxon>
        <taxon>Heliantheae alliance</taxon>
        <taxon>Eupatorieae</taxon>
        <taxon>Mikania</taxon>
    </lineage>
</organism>
<evidence type="ECO:0000313" key="3">
    <source>
        <dbReference type="Proteomes" id="UP000326396"/>
    </source>
</evidence>